<dbReference type="STRING" id="336566.ABB30_01455"/>
<organism evidence="2 3">
    <name type="scientific">Stenotrophomonas ginsengisoli</name>
    <dbReference type="NCBI Taxonomy" id="336566"/>
    <lineage>
        <taxon>Bacteria</taxon>
        <taxon>Pseudomonadati</taxon>
        <taxon>Pseudomonadota</taxon>
        <taxon>Gammaproteobacteria</taxon>
        <taxon>Lysobacterales</taxon>
        <taxon>Lysobacteraceae</taxon>
        <taxon>Stenotrophomonas</taxon>
    </lineage>
</organism>
<keyword evidence="3" id="KW-1185">Reference proteome</keyword>
<dbReference type="PANTHER" id="PTHR30399">
    <property type="entry name" value="UNCHARACTERIZED PROTEIN YGJP"/>
    <property type="match status" value="1"/>
</dbReference>
<dbReference type="InterPro" id="IPR002725">
    <property type="entry name" value="YgjP-like_metallopeptidase"/>
</dbReference>
<protein>
    <recommendedName>
        <fullName evidence="1">YgjP-like metallopeptidase domain-containing protein</fullName>
    </recommendedName>
</protein>
<accession>A0A0R0DKQ7</accession>
<comment type="caution">
    <text evidence="2">The sequence shown here is derived from an EMBL/GenBank/DDBJ whole genome shotgun (WGS) entry which is preliminary data.</text>
</comment>
<dbReference type="InterPro" id="IPR053136">
    <property type="entry name" value="UTP_pyrophosphatase-like"/>
</dbReference>
<dbReference type="PANTHER" id="PTHR30399:SF1">
    <property type="entry name" value="UTP PYROPHOSPHATASE"/>
    <property type="match status" value="1"/>
</dbReference>
<dbReference type="Proteomes" id="UP000050956">
    <property type="component" value="Unassembled WGS sequence"/>
</dbReference>
<dbReference type="AlphaFoldDB" id="A0A0R0DKQ7"/>
<evidence type="ECO:0000313" key="3">
    <source>
        <dbReference type="Proteomes" id="UP000050956"/>
    </source>
</evidence>
<evidence type="ECO:0000259" key="1">
    <source>
        <dbReference type="Pfam" id="PF01863"/>
    </source>
</evidence>
<dbReference type="Pfam" id="PF01863">
    <property type="entry name" value="YgjP-like"/>
    <property type="match status" value="1"/>
</dbReference>
<dbReference type="Gene3D" id="3.30.2010.10">
    <property type="entry name" value="Metalloproteases ('zincins'), catalytic domain"/>
    <property type="match status" value="1"/>
</dbReference>
<dbReference type="CDD" id="cd07344">
    <property type="entry name" value="M48_yhfN_like"/>
    <property type="match status" value="1"/>
</dbReference>
<sequence length="248" mass="27959">MRDVLQLEVEGRPLQIQRLRDPRCRRMRLVVDERGPRLSMPLRASQASAEAFVRDNGAWLLAQLAALQVDDSGQHEALRITQTTQLPLLGSERAVHWLPARHTHVLLAADGSLEFHYSPRAGQAALARALSDFYLAQARSLIGPETARWLPGLPRAPRRFVFKQMSSRWGSLAPDATVALDLSLVLAPPAALQYVLVHELCHLLQPNHSPAFWAEVSARLPDWPQQRDWLGEHGRRVKYRLRQLLAVA</sequence>
<dbReference type="EMBL" id="LDJM01000005">
    <property type="protein sequence ID" value="KRG79330.1"/>
    <property type="molecule type" value="Genomic_DNA"/>
</dbReference>
<dbReference type="PATRIC" id="fig|336566.3.peg.2568"/>
<feature type="domain" description="YgjP-like metallopeptidase" evidence="1">
    <location>
        <begin position="25"/>
        <end position="232"/>
    </location>
</feature>
<gene>
    <name evidence="2" type="ORF">ABB30_01455</name>
</gene>
<evidence type="ECO:0000313" key="2">
    <source>
        <dbReference type="EMBL" id="KRG79330.1"/>
    </source>
</evidence>
<reference evidence="2 3" key="1">
    <citation type="submission" date="2015-05" db="EMBL/GenBank/DDBJ databases">
        <title>Genome sequencing and analysis of members of genus Stenotrophomonas.</title>
        <authorList>
            <person name="Patil P.P."/>
            <person name="Midha S."/>
            <person name="Patil P.B."/>
        </authorList>
    </citation>
    <scope>NUCLEOTIDE SEQUENCE [LARGE SCALE GENOMIC DNA]</scope>
    <source>
        <strain evidence="2 3">DSM 24757</strain>
    </source>
</reference>
<name>A0A0R0DKQ7_9GAMM</name>
<proteinExistence type="predicted"/>